<evidence type="ECO:0000313" key="1">
    <source>
        <dbReference type="EMBL" id="EQD32570.1"/>
    </source>
</evidence>
<gene>
    <name evidence="1" type="ORF">B1A_19438</name>
</gene>
<accession>T0ZRW4</accession>
<dbReference type="AlphaFoldDB" id="T0ZRW4"/>
<organism evidence="1">
    <name type="scientific">mine drainage metagenome</name>
    <dbReference type="NCBI Taxonomy" id="410659"/>
    <lineage>
        <taxon>unclassified sequences</taxon>
        <taxon>metagenomes</taxon>
        <taxon>ecological metagenomes</taxon>
    </lineage>
</organism>
<sequence>MTQDPMWWTKEVKRILNADISYIPFSTLPKEEIKFKALYTKICELIKSYSHVGGETVFKYVLSELTDNIYPHSEFMKSIMMCQAYKSKKYVELSFIDDGVSIPGNFEKHNIDFEGDYKAIAMALMVSLQKTIMRGVQDSGAHFGYIARELA</sequence>
<name>T0ZRW4_9ZZZZ</name>
<reference evidence="1" key="1">
    <citation type="submission" date="2013-08" db="EMBL/GenBank/DDBJ databases">
        <authorList>
            <person name="Mendez C."/>
            <person name="Richter M."/>
            <person name="Ferrer M."/>
            <person name="Sanchez J."/>
        </authorList>
    </citation>
    <scope>NUCLEOTIDE SEQUENCE</scope>
</reference>
<comment type="caution">
    <text evidence="1">The sequence shown here is derived from an EMBL/GenBank/DDBJ whole genome shotgun (WGS) entry which is preliminary data.</text>
</comment>
<dbReference type="EMBL" id="AUZX01014336">
    <property type="protein sequence ID" value="EQD32570.1"/>
    <property type="molecule type" value="Genomic_DNA"/>
</dbReference>
<protein>
    <submittedName>
        <fullName evidence="1">Uncharacterized protein</fullName>
    </submittedName>
</protein>
<reference evidence="1" key="2">
    <citation type="journal article" date="2014" name="ISME J.">
        <title>Microbial stratification in low pH oxic and suboxic macroscopic growths along an acid mine drainage.</title>
        <authorList>
            <person name="Mendez-Garcia C."/>
            <person name="Mesa V."/>
            <person name="Sprenger R.R."/>
            <person name="Richter M."/>
            <person name="Diez M.S."/>
            <person name="Solano J."/>
            <person name="Bargiela R."/>
            <person name="Golyshina O.V."/>
            <person name="Manteca A."/>
            <person name="Ramos J.L."/>
            <person name="Gallego J.R."/>
            <person name="Llorente I."/>
            <person name="Martins Dos Santos V.A."/>
            <person name="Jensen O.N."/>
            <person name="Pelaez A.I."/>
            <person name="Sanchez J."/>
            <person name="Ferrer M."/>
        </authorList>
    </citation>
    <scope>NUCLEOTIDE SEQUENCE</scope>
</reference>
<proteinExistence type="predicted"/>